<sequence>MQIERDWQRMVDQLQHENTSLIHSLHEAMEDIIKFKREKNDLIRMMKEQKEMHDITQRHLIERINQLEKSKEISDRELDLIFQKNYLMMENKQLKESESRLLDYLDVQRPLLTQVSKWRSIVYVIMAVNRFTKIKHD</sequence>
<proteinExistence type="predicted"/>
<dbReference type="VEuPathDB" id="FungiDB:BCV72DRAFT_302959"/>
<dbReference type="OMA" id="EINEYYG"/>
<accession>A0A1X0S108</accession>
<evidence type="ECO:0000313" key="1">
    <source>
        <dbReference type="EMBL" id="ORE17956.1"/>
    </source>
</evidence>
<protein>
    <submittedName>
        <fullName evidence="1">Uncharacterized protein</fullName>
    </submittedName>
</protein>
<organism evidence="1 2">
    <name type="scientific">Rhizopus microsporus</name>
    <dbReference type="NCBI Taxonomy" id="58291"/>
    <lineage>
        <taxon>Eukaryota</taxon>
        <taxon>Fungi</taxon>
        <taxon>Fungi incertae sedis</taxon>
        <taxon>Mucoromycota</taxon>
        <taxon>Mucoromycotina</taxon>
        <taxon>Mucoromycetes</taxon>
        <taxon>Mucorales</taxon>
        <taxon>Mucorineae</taxon>
        <taxon>Rhizopodaceae</taxon>
        <taxon>Rhizopus</taxon>
    </lineage>
</organism>
<dbReference type="Proteomes" id="UP000242381">
    <property type="component" value="Unassembled WGS sequence"/>
</dbReference>
<evidence type="ECO:0000313" key="2">
    <source>
        <dbReference type="Proteomes" id="UP000242381"/>
    </source>
</evidence>
<dbReference type="AlphaFoldDB" id="A0A1X0S108"/>
<reference evidence="1 2" key="1">
    <citation type="journal article" date="2016" name="Proc. Natl. Acad. Sci. U.S.A.">
        <title>Lipid metabolic changes in an early divergent fungus govern the establishment of a mutualistic symbiosis with endobacteria.</title>
        <authorList>
            <person name="Lastovetsky O.A."/>
            <person name="Gaspar M.L."/>
            <person name="Mondo S.J."/>
            <person name="LaButti K.M."/>
            <person name="Sandor L."/>
            <person name="Grigoriev I.V."/>
            <person name="Henry S.A."/>
            <person name="Pawlowska T.E."/>
        </authorList>
    </citation>
    <scope>NUCLEOTIDE SEQUENCE [LARGE SCALE GENOMIC DNA]</scope>
    <source>
        <strain evidence="1 2">ATCC 11559</strain>
    </source>
</reference>
<gene>
    <name evidence="1" type="ORF">BCV71DRAFT_227224</name>
</gene>
<name>A0A1X0S108_RHIZD</name>
<dbReference type="EMBL" id="KV921342">
    <property type="protein sequence ID" value="ORE17956.1"/>
    <property type="molecule type" value="Genomic_DNA"/>
</dbReference>